<proteinExistence type="predicted"/>
<dbReference type="InterPro" id="IPR038765">
    <property type="entry name" value="Papain-like_cys_pep_sf"/>
</dbReference>
<feature type="compositionally biased region" description="Polar residues" evidence="1">
    <location>
        <begin position="685"/>
        <end position="706"/>
    </location>
</feature>
<dbReference type="Proteomes" id="UP000321331">
    <property type="component" value="Unassembled WGS sequence"/>
</dbReference>
<evidence type="ECO:0000313" key="5">
    <source>
        <dbReference type="Proteomes" id="UP000321331"/>
    </source>
</evidence>
<evidence type="ECO:0000313" key="4">
    <source>
        <dbReference type="EMBL" id="TXC08714.1"/>
    </source>
</evidence>
<feature type="region of interest" description="Disordered" evidence="1">
    <location>
        <begin position="525"/>
        <end position="602"/>
    </location>
</feature>
<feature type="compositionally biased region" description="Low complexity" evidence="1">
    <location>
        <begin position="665"/>
        <end position="684"/>
    </location>
</feature>
<feature type="compositionally biased region" description="Low complexity" evidence="1">
    <location>
        <begin position="12"/>
        <end position="23"/>
    </location>
</feature>
<feature type="compositionally biased region" description="Basic and acidic residues" evidence="1">
    <location>
        <begin position="707"/>
        <end position="720"/>
    </location>
</feature>
<organism evidence="2 5">
    <name type="scientific">Fusarium oxysporum f. sp. cubense</name>
    <dbReference type="NCBI Taxonomy" id="61366"/>
    <lineage>
        <taxon>Eukaryota</taxon>
        <taxon>Fungi</taxon>
        <taxon>Dikarya</taxon>
        <taxon>Ascomycota</taxon>
        <taxon>Pezizomycotina</taxon>
        <taxon>Sordariomycetes</taxon>
        <taxon>Hypocreomycetidae</taxon>
        <taxon>Hypocreales</taxon>
        <taxon>Nectriaceae</taxon>
        <taxon>Fusarium</taxon>
        <taxon>Fusarium oxysporum species complex</taxon>
    </lineage>
</organism>
<dbReference type="EMBL" id="VMNF01000012">
    <property type="protein sequence ID" value="TXB98908.1"/>
    <property type="molecule type" value="Genomic_DNA"/>
</dbReference>
<feature type="region of interest" description="Disordered" evidence="1">
    <location>
        <begin position="79"/>
        <end position="100"/>
    </location>
</feature>
<feature type="region of interest" description="Disordered" evidence="1">
    <location>
        <begin position="617"/>
        <end position="743"/>
    </location>
</feature>
<feature type="region of interest" description="Disordered" evidence="1">
    <location>
        <begin position="829"/>
        <end position="856"/>
    </location>
</feature>
<protein>
    <submittedName>
        <fullName evidence="2">Uncharacterized protein</fullName>
    </submittedName>
</protein>
<name>A0A5C6SFK3_FUSOC</name>
<feature type="region of interest" description="Disordered" evidence="1">
    <location>
        <begin position="1"/>
        <end position="24"/>
    </location>
</feature>
<feature type="compositionally biased region" description="Basic and acidic residues" evidence="1">
    <location>
        <begin position="81"/>
        <end position="100"/>
    </location>
</feature>
<feature type="compositionally biased region" description="Polar residues" evidence="1">
    <location>
        <begin position="526"/>
        <end position="552"/>
    </location>
</feature>
<accession>A0A5C6SFK3</accession>
<gene>
    <name evidence="4" type="ORF">FocTR4_00002305</name>
    <name evidence="2" type="ORF">FocTR4_00012307</name>
    <name evidence="3" type="ORF">FocTR4_00012311</name>
</gene>
<dbReference type="AlphaFoldDB" id="A0A5C6SFK3"/>
<feature type="compositionally biased region" description="Basic and acidic residues" evidence="1">
    <location>
        <begin position="834"/>
        <end position="856"/>
    </location>
</feature>
<dbReference type="EMBL" id="VMNF01000005">
    <property type="protein sequence ID" value="TXC08714.1"/>
    <property type="molecule type" value="Genomic_DNA"/>
</dbReference>
<feature type="compositionally biased region" description="Polar residues" evidence="1">
    <location>
        <begin position="623"/>
        <end position="653"/>
    </location>
</feature>
<feature type="compositionally biased region" description="Low complexity" evidence="1">
    <location>
        <begin position="579"/>
        <end position="600"/>
    </location>
</feature>
<reference evidence="2 5" key="1">
    <citation type="submission" date="2019-07" db="EMBL/GenBank/DDBJ databases">
        <title>The First High-Quality Draft Genome Sequence of the Causal Agent of the Current Panama Disease Epidemic.</title>
        <authorList>
            <person name="Warmington R.J."/>
            <person name="Kay W."/>
            <person name="Jeffries A."/>
            <person name="Bebber D."/>
            <person name="Moore K."/>
            <person name="Studholme D.J."/>
        </authorList>
    </citation>
    <scope>NUCLEOTIDE SEQUENCE [LARGE SCALE GENOMIC DNA]</scope>
    <source>
        <strain evidence="2 5">TR4</strain>
    </source>
</reference>
<dbReference type="EMBL" id="VMNF01000014">
    <property type="protein sequence ID" value="TXB97319.1"/>
    <property type="molecule type" value="Genomic_DNA"/>
</dbReference>
<dbReference type="SUPFAM" id="SSF54001">
    <property type="entry name" value="Cysteine proteinases"/>
    <property type="match status" value="1"/>
</dbReference>
<evidence type="ECO:0000313" key="3">
    <source>
        <dbReference type="EMBL" id="TXB98908.1"/>
    </source>
</evidence>
<evidence type="ECO:0000313" key="2">
    <source>
        <dbReference type="EMBL" id="TXB97319.1"/>
    </source>
</evidence>
<evidence type="ECO:0000256" key="1">
    <source>
        <dbReference type="SAM" id="MobiDB-lite"/>
    </source>
</evidence>
<comment type="caution">
    <text evidence="2">The sequence shown here is derived from an EMBL/GenBank/DDBJ whole genome shotgun (WGS) entry which is preliminary data.</text>
</comment>
<sequence length="856" mass="94399">MSSSRDARAARRNNATSSSAASDQNPVARYIQPVTYKGTKLPLWSGLVHGECGKLPFVYPSEGINDDIGRVMNKQPAFTHPRTDWSHHNEDHPIRLSSEDKERELNQKLKDVKHPYYNSSISPVSWTLHATDMWTVFNCITLENYLYGDGVIALLRTATYGLENVITVAPYQLEILGSSIKVNNKWGAQQTPFLPDTYWKVNCRAHLGFTSSLQARRQLYGIRFLIGCIRHEDYMHWTSFIWDSKMGKFYHFDSYLFDQKVRLSNAVLGFREFLAGIGLPFTFTYYQMPISGQPSGWECGLIAAYCVIRTIRGLVGANYAEAVAIHGKMSLLLDNIPHEDAEPSDLLLSDWVLGLDDPGVASRTKISRSLAFIKAFFQQLILMELGVADGQYIQHFNDGTSRLTQIQNHNLISFRRMDTAPDSIEISELYTSEGGYLPIWSSQVTYIPRYTQHRIIPIPNAHQATLHGHFLSWHRACPDINFPGHGYVIRALKARGVDFEHGVPIRRLGDGGLISLLDNDEKAASKNAQGVTKEQKTSLPSDQMDPTSLSQRSGREKTPVTQLSWLALATPKGPAAIRPSPTYSKRSSTSISSLSSIESPGTPPGIAALLKLAKGGSQAGIPKSNSDTSMRSGSSLGTKGSGNLPSSTSNVSMKSGGLPKSYSDVSMRSGSVPSVGSRSSLRVGQTQRQGVNSDYAPSSQGSSREGTPSDRRGVRSDQMDTPKPTKTRSRPQPQYAVGTPPVIEGGEIIATEDLEVDNGLETRKENAAPGSTRMSIMAGDSFDLPHLPGQETTYVGNGGWSTFVPWGLTTPEHVNAVLEHLLGEFTVPRQPTLTREERMARREEQKKGRDKGKNRN</sequence>